<protein>
    <submittedName>
        <fullName evidence="1">DUF1192 domain-containing protein</fullName>
    </submittedName>
</protein>
<evidence type="ECO:0000313" key="2">
    <source>
        <dbReference type="Proteomes" id="UP000319148"/>
    </source>
</evidence>
<reference evidence="2" key="1">
    <citation type="submission" date="2019-06" db="EMBL/GenBank/DDBJ databases">
        <title>The complete genome of Emcibacter congregatus ZYLT.</title>
        <authorList>
            <person name="Zhao Z."/>
        </authorList>
    </citation>
    <scope>NUCLEOTIDE SEQUENCE [LARGE SCALE GENOMIC DNA]</scope>
    <source>
        <strain evidence="2">MCCC 1A06723</strain>
    </source>
</reference>
<name>A0A501PH41_9PROT</name>
<dbReference type="RefSeq" id="WP_139940701.1">
    <property type="nucleotide sequence ID" value="NZ_JBHSYP010000006.1"/>
</dbReference>
<dbReference type="InterPro" id="IPR009579">
    <property type="entry name" value="DUF1192"/>
</dbReference>
<proteinExistence type="predicted"/>
<accession>A0A501PH41</accession>
<dbReference type="AlphaFoldDB" id="A0A501PH41"/>
<dbReference type="Proteomes" id="UP000319148">
    <property type="component" value="Unassembled WGS sequence"/>
</dbReference>
<keyword evidence="2" id="KW-1185">Reference proteome</keyword>
<comment type="caution">
    <text evidence="1">The sequence shown here is derived from an EMBL/GenBank/DDBJ whole genome shotgun (WGS) entry which is preliminary data.</text>
</comment>
<sequence length="63" mass="7224">MDDEEFELLKGSSLEDVCREDLAIHSIEYLRERIDLLKAEITRTEAEISSKHGARSAAEDIFK</sequence>
<gene>
    <name evidence="1" type="ORF">FIV46_09550</name>
</gene>
<dbReference type="EMBL" id="VFIY01000010">
    <property type="protein sequence ID" value="TPD59729.1"/>
    <property type="molecule type" value="Genomic_DNA"/>
</dbReference>
<dbReference type="OrthoDB" id="7872350at2"/>
<dbReference type="Pfam" id="PF06698">
    <property type="entry name" value="DUF1192"/>
    <property type="match status" value="1"/>
</dbReference>
<evidence type="ECO:0000313" key="1">
    <source>
        <dbReference type="EMBL" id="TPD59729.1"/>
    </source>
</evidence>
<organism evidence="1 2">
    <name type="scientific">Emcibacter nanhaiensis</name>
    <dbReference type="NCBI Taxonomy" id="1505037"/>
    <lineage>
        <taxon>Bacteria</taxon>
        <taxon>Pseudomonadati</taxon>
        <taxon>Pseudomonadota</taxon>
        <taxon>Alphaproteobacteria</taxon>
        <taxon>Emcibacterales</taxon>
        <taxon>Emcibacteraceae</taxon>
        <taxon>Emcibacter</taxon>
    </lineage>
</organism>